<evidence type="ECO:0000313" key="3">
    <source>
        <dbReference type="Proteomes" id="UP000238801"/>
    </source>
</evidence>
<reference evidence="2 3" key="1">
    <citation type="submission" date="2018-03" db="EMBL/GenBank/DDBJ databases">
        <title>Genomic Encyclopedia of Archaeal and Bacterial Type Strains, Phase II (KMG-II): from individual species to whole genera.</title>
        <authorList>
            <person name="Goeker M."/>
        </authorList>
    </citation>
    <scope>NUCLEOTIDE SEQUENCE [LARGE SCALE GENOMIC DNA]</scope>
    <source>
        <strain evidence="2 3">DSM 29318</strain>
    </source>
</reference>
<dbReference type="Pfam" id="PF18557">
    <property type="entry name" value="NepR"/>
    <property type="match status" value="1"/>
</dbReference>
<dbReference type="EMBL" id="PVTT01000002">
    <property type="protein sequence ID" value="PRY92903.1"/>
    <property type="molecule type" value="Genomic_DNA"/>
</dbReference>
<evidence type="ECO:0000259" key="1">
    <source>
        <dbReference type="Pfam" id="PF18557"/>
    </source>
</evidence>
<proteinExistence type="predicted"/>
<accession>A0A2T0X1S0</accession>
<feature type="domain" description="Anti-sigma factor NepR" evidence="1">
    <location>
        <begin position="15"/>
        <end position="48"/>
    </location>
</feature>
<gene>
    <name evidence="2" type="ORF">BCF33_1766</name>
</gene>
<sequence length="56" mass="6422">MTEQNDSEPRPHVAAQIDENLKRVYGEVAREGVPDRFRDLIAQLKAREVDQSEDAQ</sequence>
<evidence type="ECO:0000313" key="2">
    <source>
        <dbReference type="EMBL" id="PRY92903.1"/>
    </source>
</evidence>
<protein>
    <recommendedName>
        <fullName evidence="1">Anti-sigma factor NepR domain-containing protein</fullName>
    </recommendedName>
</protein>
<dbReference type="RefSeq" id="WP_245883786.1">
    <property type="nucleotide sequence ID" value="NZ_PVTT01000002.1"/>
</dbReference>
<keyword evidence="3" id="KW-1185">Reference proteome</keyword>
<name>A0A2T0X1S0_9RHOB</name>
<dbReference type="Proteomes" id="UP000238801">
    <property type="component" value="Unassembled WGS sequence"/>
</dbReference>
<dbReference type="InterPro" id="IPR041649">
    <property type="entry name" value="NepR"/>
</dbReference>
<dbReference type="AlphaFoldDB" id="A0A2T0X1S0"/>
<organism evidence="2 3">
    <name type="scientific">Hasllibacter halocynthiae</name>
    <dbReference type="NCBI Taxonomy" id="595589"/>
    <lineage>
        <taxon>Bacteria</taxon>
        <taxon>Pseudomonadati</taxon>
        <taxon>Pseudomonadota</taxon>
        <taxon>Alphaproteobacteria</taxon>
        <taxon>Rhodobacterales</taxon>
        <taxon>Roseobacteraceae</taxon>
        <taxon>Hasllibacter</taxon>
    </lineage>
</organism>
<comment type="caution">
    <text evidence="2">The sequence shown here is derived from an EMBL/GenBank/DDBJ whole genome shotgun (WGS) entry which is preliminary data.</text>
</comment>